<comment type="caution">
    <text evidence="3">The sequence shown here is derived from an EMBL/GenBank/DDBJ whole genome shotgun (WGS) entry which is preliminary data.</text>
</comment>
<dbReference type="PROSITE" id="PS00109">
    <property type="entry name" value="PROTEIN_KINASE_TYR"/>
    <property type="match status" value="1"/>
</dbReference>
<evidence type="ECO:0000313" key="4">
    <source>
        <dbReference type="Proteomes" id="UP001362999"/>
    </source>
</evidence>
<dbReference type="Pfam" id="PF17667">
    <property type="entry name" value="Pkinase_fungal"/>
    <property type="match status" value="2"/>
</dbReference>
<evidence type="ECO:0000256" key="1">
    <source>
        <dbReference type="SAM" id="MobiDB-lite"/>
    </source>
</evidence>
<proteinExistence type="predicted"/>
<protein>
    <recommendedName>
        <fullName evidence="2">Fungal-type protein kinase domain-containing protein</fullName>
    </recommendedName>
</protein>
<reference evidence="3 4" key="1">
    <citation type="journal article" date="2024" name="J Genomics">
        <title>Draft genome sequencing and assembly of Favolaschia claudopus CIRM-BRFM 2984 isolated from oak limbs.</title>
        <authorList>
            <person name="Navarro D."/>
            <person name="Drula E."/>
            <person name="Chaduli D."/>
            <person name="Cazenave R."/>
            <person name="Ahrendt S."/>
            <person name="Wang J."/>
            <person name="Lipzen A."/>
            <person name="Daum C."/>
            <person name="Barry K."/>
            <person name="Grigoriev I.V."/>
            <person name="Favel A."/>
            <person name="Rosso M.N."/>
            <person name="Martin F."/>
        </authorList>
    </citation>
    <scope>NUCLEOTIDE SEQUENCE [LARGE SCALE GENOMIC DNA]</scope>
    <source>
        <strain evidence="3 4">CIRM-BRFM 2984</strain>
    </source>
</reference>
<feature type="region of interest" description="Disordered" evidence="1">
    <location>
        <begin position="547"/>
        <end position="622"/>
    </location>
</feature>
<gene>
    <name evidence="3" type="ORF">R3P38DRAFT_3260419</name>
</gene>
<organism evidence="3 4">
    <name type="scientific">Favolaschia claudopus</name>
    <dbReference type="NCBI Taxonomy" id="2862362"/>
    <lineage>
        <taxon>Eukaryota</taxon>
        <taxon>Fungi</taxon>
        <taxon>Dikarya</taxon>
        <taxon>Basidiomycota</taxon>
        <taxon>Agaricomycotina</taxon>
        <taxon>Agaricomycetes</taxon>
        <taxon>Agaricomycetidae</taxon>
        <taxon>Agaricales</taxon>
        <taxon>Marasmiineae</taxon>
        <taxon>Mycenaceae</taxon>
        <taxon>Favolaschia</taxon>
    </lineage>
</organism>
<keyword evidence="4" id="KW-1185">Reference proteome</keyword>
<feature type="domain" description="Fungal-type protein kinase" evidence="2">
    <location>
        <begin position="156"/>
        <end position="268"/>
    </location>
</feature>
<dbReference type="InterPro" id="IPR008266">
    <property type="entry name" value="Tyr_kinase_AS"/>
</dbReference>
<dbReference type="InterPro" id="IPR011009">
    <property type="entry name" value="Kinase-like_dom_sf"/>
</dbReference>
<feature type="domain" description="Fungal-type protein kinase" evidence="2">
    <location>
        <begin position="333"/>
        <end position="392"/>
    </location>
</feature>
<dbReference type="AlphaFoldDB" id="A0AAW0CVQ9"/>
<dbReference type="GO" id="GO:0004672">
    <property type="term" value="F:protein kinase activity"/>
    <property type="evidence" value="ECO:0007669"/>
    <property type="project" value="InterPro"/>
</dbReference>
<dbReference type="SUPFAM" id="SSF56112">
    <property type="entry name" value="Protein kinase-like (PK-like)"/>
    <property type="match status" value="1"/>
</dbReference>
<accession>A0AAW0CVQ9</accession>
<sequence length="622" mass="69429">MTTVCGVPQVPLASFIENILPPSAEWHARVENRLVDGGHIVAGRWQCESARSTEVERENNLVSMVETIIRTAQGLAPHPATCRFVLAPKTSDNSQQRVPPDAQLELVDCSRFRVAIPWLLRSQRATPESIEEELMWSCADILNSDPCRRFSYGITEFRDLIKVILRLAFANPEELGYDTTVSHIVDDTGTPTTQIKLTVGNNVYVTKKLLSDCRRDGICRRATRVWEAYREDDPERIPVAIKDVWVAADAVQEGDQLMELHNKLQAVTQLSLPRPPGQYFLTVVEHGFVSTSDGADDDTLLMIAGITLDGQYPLHLKHYRIVFQEIGTPIHGLETLQLLYQLGLVHRDVSAGNILFVDGVGKLVDLEFMKRYKGPISSSSAEQHIGTPTYTADPLVCFFPRESLFVSTPSTTSSPPYGSPFGLYFVTAESFQRARNSLTTTFLATSRKRTFSMRMVAISSGFLSLEESDPFYDVLETLHDARLELFLHYARFESNIGSQYHFLEDELAPREGSPFGDIHSIFIAHYEKAAECSEGLLLPLARSVKRKADPQTDVSAPGVDVNTPSTSLERPAKRSKSSSPQRPPTTRSSVGSDKRRSSNARPTRQSSRLAEKKRSSNRNRAT</sequence>
<dbReference type="Proteomes" id="UP001362999">
    <property type="component" value="Unassembled WGS sequence"/>
</dbReference>
<evidence type="ECO:0000313" key="3">
    <source>
        <dbReference type="EMBL" id="KAK7042402.1"/>
    </source>
</evidence>
<evidence type="ECO:0000259" key="2">
    <source>
        <dbReference type="Pfam" id="PF17667"/>
    </source>
</evidence>
<dbReference type="Gene3D" id="1.10.510.10">
    <property type="entry name" value="Transferase(Phosphotransferase) domain 1"/>
    <property type="match status" value="1"/>
</dbReference>
<name>A0AAW0CVQ9_9AGAR</name>
<feature type="compositionally biased region" description="Polar residues" evidence="1">
    <location>
        <begin position="599"/>
        <end position="608"/>
    </location>
</feature>
<dbReference type="InterPro" id="IPR040976">
    <property type="entry name" value="Pkinase_fungal"/>
</dbReference>
<dbReference type="EMBL" id="JAWWNJ010000013">
    <property type="protein sequence ID" value="KAK7042402.1"/>
    <property type="molecule type" value="Genomic_DNA"/>
</dbReference>
<feature type="compositionally biased region" description="Low complexity" evidence="1">
    <location>
        <begin position="577"/>
        <end position="589"/>
    </location>
</feature>